<dbReference type="InterPro" id="IPR038333">
    <property type="entry name" value="T1MK-like_N_sf"/>
</dbReference>
<dbReference type="InterPro" id="IPR051537">
    <property type="entry name" value="DNA_Adenine_Mtase"/>
</dbReference>
<keyword evidence="10" id="KW-1185">Reference proteome</keyword>
<dbReference type="Proteomes" id="UP001150924">
    <property type="component" value="Unassembled WGS sequence"/>
</dbReference>
<evidence type="ECO:0000256" key="6">
    <source>
        <dbReference type="ARBA" id="ARBA00022747"/>
    </source>
</evidence>
<evidence type="ECO:0000256" key="4">
    <source>
        <dbReference type="ARBA" id="ARBA00022679"/>
    </source>
</evidence>
<dbReference type="SUPFAM" id="SSF53335">
    <property type="entry name" value="S-adenosyl-L-methionine-dependent methyltransferases"/>
    <property type="match status" value="1"/>
</dbReference>
<dbReference type="InterPro" id="IPR029063">
    <property type="entry name" value="SAM-dependent_MTases_sf"/>
</dbReference>
<dbReference type="AlphaFoldDB" id="A0A9X3EUG4"/>
<dbReference type="InterPro" id="IPR022749">
    <property type="entry name" value="D12N6_MeTrfase_N"/>
</dbReference>
<protein>
    <recommendedName>
        <fullName evidence="2">site-specific DNA-methyltransferase (adenine-specific)</fullName>
        <ecNumber evidence="2">2.1.1.72</ecNumber>
    </recommendedName>
</protein>
<evidence type="ECO:0000259" key="8">
    <source>
        <dbReference type="Pfam" id="PF12161"/>
    </source>
</evidence>
<evidence type="ECO:0000256" key="2">
    <source>
        <dbReference type="ARBA" id="ARBA00011900"/>
    </source>
</evidence>
<dbReference type="EMBL" id="JAPNKE010000002">
    <property type="protein sequence ID" value="MCY1010504.1"/>
    <property type="molecule type" value="Genomic_DNA"/>
</dbReference>
<evidence type="ECO:0000256" key="3">
    <source>
        <dbReference type="ARBA" id="ARBA00022603"/>
    </source>
</evidence>
<dbReference type="GO" id="GO:0032259">
    <property type="term" value="P:methylation"/>
    <property type="evidence" value="ECO:0007669"/>
    <property type="project" value="UniProtKB-KW"/>
</dbReference>
<gene>
    <name evidence="9" type="ORF">OV079_34055</name>
</gene>
<dbReference type="Pfam" id="PF12161">
    <property type="entry name" value="HsdM_N"/>
    <property type="match status" value="1"/>
</dbReference>
<evidence type="ECO:0000256" key="1">
    <source>
        <dbReference type="ARBA" id="ARBA00006594"/>
    </source>
</evidence>
<evidence type="ECO:0000313" key="9">
    <source>
        <dbReference type="EMBL" id="MCY1010504.1"/>
    </source>
</evidence>
<accession>A0A9X3EUG4</accession>
<reference evidence="9" key="1">
    <citation type="submission" date="2022-11" db="EMBL/GenBank/DDBJ databases">
        <title>Minimal conservation of predation-associated metabolite biosynthetic gene clusters underscores biosynthetic potential of Myxococcota including descriptions for ten novel species: Archangium lansinium sp. nov., Myxococcus landrumus sp. nov., Nannocystis bai.</title>
        <authorList>
            <person name="Ahearne A."/>
            <person name="Stevens C."/>
            <person name="Phillips K."/>
        </authorList>
    </citation>
    <scope>NUCLEOTIDE SEQUENCE</scope>
    <source>
        <strain evidence="9">Na p29</strain>
    </source>
</reference>
<comment type="similarity">
    <text evidence="1">Belongs to the N(4)/N(6)-methyltransferase family.</text>
</comment>
<dbReference type="Gene3D" id="1.20.1260.30">
    <property type="match status" value="1"/>
</dbReference>
<keyword evidence="5" id="KW-0949">S-adenosyl-L-methionine</keyword>
<dbReference type="PANTHER" id="PTHR42933:SF3">
    <property type="entry name" value="TYPE I RESTRICTION ENZYME MJAVIII METHYLASE SUBUNIT"/>
    <property type="match status" value="1"/>
</dbReference>
<name>A0A9X3EUG4_9BACT</name>
<keyword evidence="4" id="KW-0808">Transferase</keyword>
<organism evidence="9 10">
    <name type="scientific">Nannocystis pusilla</name>
    <dbReference type="NCBI Taxonomy" id="889268"/>
    <lineage>
        <taxon>Bacteria</taxon>
        <taxon>Pseudomonadati</taxon>
        <taxon>Myxococcota</taxon>
        <taxon>Polyangia</taxon>
        <taxon>Nannocystales</taxon>
        <taxon>Nannocystaceae</taxon>
        <taxon>Nannocystis</taxon>
    </lineage>
</organism>
<evidence type="ECO:0000313" key="10">
    <source>
        <dbReference type="Proteomes" id="UP001150924"/>
    </source>
</evidence>
<dbReference type="GO" id="GO:0009307">
    <property type="term" value="P:DNA restriction-modification system"/>
    <property type="evidence" value="ECO:0007669"/>
    <property type="project" value="UniProtKB-KW"/>
</dbReference>
<evidence type="ECO:0000256" key="7">
    <source>
        <dbReference type="ARBA" id="ARBA00047942"/>
    </source>
</evidence>
<comment type="caution">
    <text evidence="9">The sequence shown here is derived from an EMBL/GenBank/DDBJ whole genome shotgun (WGS) entry which is preliminary data.</text>
</comment>
<proteinExistence type="inferred from homology"/>
<evidence type="ECO:0000256" key="5">
    <source>
        <dbReference type="ARBA" id="ARBA00022691"/>
    </source>
</evidence>
<keyword evidence="6" id="KW-0680">Restriction system</keyword>
<dbReference type="EC" id="2.1.1.72" evidence="2"/>
<keyword evidence="3" id="KW-0489">Methyltransferase</keyword>
<dbReference type="PANTHER" id="PTHR42933">
    <property type="entry name" value="SLR6095 PROTEIN"/>
    <property type="match status" value="1"/>
</dbReference>
<comment type="catalytic activity">
    <reaction evidence="7">
        <text>a 2'-deoxyadenosine in DNA + S-adenosyl-L-methionine = an N(6)-methyl-2'-deoxyadenosine in DNA + S-adenosyl-L-homocysteine + H(+)</text>
        <dbReference type="Rhea" id="RHEA:15197"/>
        <dbReference type="Rhea" id="RHEA-COMP:12418"/>
        <dbReference type="Rhea" id="RHEA-COMP:12419"/>
        <dbReference type="ChEBI" id="CHEBI:15378"/>
        <dbReference type="ChEBI" id="CHEBI:57856"/>
        <dbReference type="ChEBI" id="CHEBI:59789"/>
        <dbReference type="ChEBI" id="CHEBI:90615"/>
        <dbReference type="ChEBI" id="CHEBI:90616"/>
        <dbReference type="EC" id="2.1.1.72"/>
    </reaction>
</comment>
<dbReference type="GO" id="GO:0009007">
    <property type="term" value="F:site-specific DNA-methyltransferase (adenine-specific) activity"/>
    <property type="evidence" value="ECO:0007669"/>
    <property type="project" value="UniProtKB-EC"/>
</dbReference>
<sequence>MDQAAHNKIVSFIWGIADDVLRDLFVRGKYRDVILPMFVLRRLDAVLEPTKKEVFDTKKLLDEAGITEQHAALCKASNQAFYNTSRFSLRDLKSRGNQQQLKADFEDYLDGFSQNVQDILTNFEFRSVLARLSKSDALGTLIEKFLDPEINLSPEPVNDFETRC</sequence>
<feature type="domain" description="N6 adenine-specific DNA methyltransferase N-terminal" evidence="8">
    <location>
        <begin position="10"/>
        <end position="145"/>
    </location>
</feature>